<evidence type="ECO:0000256" key="4">
    <source>
        <dbReference type="ARBA" id="ARBA00006008"/>
    </source>
</evidence>
<dbReference type="GO" id="GO:0021902">
    <property type="term" value="P:commitment of neuronal cell to specific neuron type in forebrain"/>
    <property type="evidence" value="ECO:0007669"/>
    <property type="project" value="TreeGrafter"/>
</dbReference>
<keyword evidence="22" id="KW-1185">Reference proteome</keyword>
<evidence type="ECO:0000256" key="7">
    <source>
        <dbReference type="ARBA" id="ARBA00022670"/>
    </source>
</evidence>
<dbReference type="InterPro" id="IPR036960">
    <property type="entry name" value="T-box_sf"/>
</dbReference>
<dbReference type="GO" id="GO:0060429">
    <property type="term" value="P:epithelium development"/>
    <property type="evidence" value="ECO:0007669"/>
    <property type="project" value="UniProtKB-ARBA"/>
</dbReference>
<keyword evidence="12" id="KW-0805">Transcription regulation</keyword>
<dbReference type="InterPro" id="IPR056263">
    <property type="entry name" value="RPN11_C"/>
</dbReference>
<evidence type="ECO:0000256" key="18">
    <source>
        <dbReference type="SAM" id="MobiDB-lite"/>
    </source>
</evidence>
<evidence type="ECO:0000259" key="19">
    <source>
        <dbReference type="PROSITE" id="PS50249"/>
    </source>
</evidence>
<dbReference type="GO" id="GO:0000981">
    <property type="term" value="F:DNA-binding transcription factor activity, RNA polymerase II-specific"/>
    <property type="evidence" value="ECO:0007669"/>
    <property type="project" value="TreeGrafter"/>
</dbReference>
<dbReference type="GO" id="GO:0000785">
    <property type="term" value="C:chromatin"/>
    <property type="evidence" value="ECO:0007669"/>
    <property type="project" value="TreeGrafter"/>
</dbReference>
<dbReference type="GO" id="GO:0001708">
    <property type="term" value="P:cell fate specification"/>
    <property type="evidence" value="ECO:0007669"/>
    <property type="project" value="TreeGrafter"/>
</dbReference>
<evidence type="ECO:0000256" key="9">
    <source>
        <dbReference type="ARBA" id="ARBA00022790"/>
    </source>
</evidence>
<dbReference type="PROSITE" id="PS50252">
    <property type="entry name" value="TBOX_3"/>
    <property type="match status" value="1"/>
</dbReference>
<dbReference type="InterPro" id="IPR001699">
    <property type="entry name" value="TF_T-box"/>
</dbReference>
<proteinExistence type="inferred from homology"/>
<keyword evidence="15" id="KW-0804">Transcription</keyword>
<gene>
    <name evidence="21" type="ORF">P4O66_012788</name>
</gene>
<dbReference type="InterPro" id="IPR032385">
    <property type="entry name" value="T-box_assoc"/>
</dbReference>
<dbReference type="GO" id="GO:0006508">
    <property type="term" value="P:proteolysis"/>
    <property type="evidence" value="ECO:0007669"/>
    <property type="project" value="UniProtKB-KW"/>
</dbReference>
<dbReference type="GO" id="GO:0008237">
    <property type="term" value="F:metallopeptidase activity"/>
    <property type="evidence" value="ECO:0007669"/>
    <property type="project" value="UniProtKB-KW"/>
</dbReference>
<organism evidence="21 22">
    <name type="scientific">Electrophorus voltai</name>
    <dbReference type="NCBI Taxonomy" id="2609070"/>
    <lineage>
        <taxon>Eukaryota</taxon>
        <taxon>Metazoa</taxon>
        <taxon>Chordata</taxon>
        <taxon>Craniata</taxon>
        <taxon>Vertebrata</taxon>
        <taxon>Euteleostomi</taxon>
        <taxon>Actinopterygii</taxon>
        <taxon>Neopterygii</taxon>
        <taxon>Teleostei</taxon>
        <taxon>Ostariophysi</taxon>
        <taxon>Gymnotiformes</taxon>
        <taxon>Gymnotoidei</taxon>
        <taxon>Gymnotidae</taxon>
        <taxon>Electrophorus</taxon>
    </lineage>
</organism>
<keyword evidence="14 17" id="KW-0238">DNA-binding</keyword>
<evidence type="ECO:0000256" key="13">
    <source>
        <dbReference type="ARBA" id="ARBA00023049"/>
    </source>
</evidence>
<evidence type="ECO:0000256" key="6">
    <source>
        <dbReference type="ARBA" id="ARBA00022490"/>
    </source>
</evidence>
<dbReference type="FunFam" id="2.60.40.820:FF:000004">
    <property type="entry name" value="T-box, brain 1"/>
    <property type="match status" value="1"/>
</dbReference>
<dbReference type="GO" id="GO:0045893">
    <property type="term" value="P:positive regulation of DNA-templated transcription"/>
    <property type="evidence" value="ECO:0007669"/>
    <property type="project" value="InterPro"/>
</dbReference>
<evidence type="ECO:0000313" key="21">
    <source>
        <dbReference type="EMBL" id="KAK1805799.1"/>
    </source>
</evidence>
<dbReference type="CDD" id="cd08069">
    <property type="entry name" value="MPN_RPN11_CSN5"/>
    <property type="match status" value="1"/>
</dbReference>
<comment type="caution">
    <text evidence="17">Lacks conserved residue(s) required for the propagation of feature annotation.</text>
</comment>
<dbReference type="InterPro" id="IPR008967">
    <property type="entry name" value="p53-like_TF_DNA-bd_sf"/>
</dbReference>
<dbReference type="InterPro" id="IPR018186">
    <property type="entry name" value="TF_T-box_CS"/>
</dbReference>
<evidence type="ECO:0000256" key="15">
    <source>
        <dbReference type="ARBA" id="ARBA00023163"/>
    </source>
</evidence>
<comment type="cofactor">
    <cofactor evidence="1">
        <name>a divalent metal cation</name>
        <dbReference type="ChEBI" id="CHEBI:60240"/>
    </cofactor>
</comment>
<dbReference type="InterPro" id="IPR000555">
    <property type="entry name" value="JAMM/MPN+_dom"/>
</dbReference>
<feature type="region of interest" description="Disordered" evidence="18">
    <location>
        <begin position="1092"/>
        <end position="1149"/>
    </location>
</feature>
<feature type="compositionally biased region" description="Polar residues" evidence="18">
    <location>
        <begin position="1113"/>
        <end position="1131"/>
    </location>
</feature>
<dbReference type="Pfam" id="PF23594">
    <property type="entry name" value="RPN11_C"/>
    <property type="match status" value="1"/>
</dbReference>
<evidence type="ECO:0000256" key="16">
    <source>
        <dbReference type="ARBA" id="ARBA00023242"/>
    </source>
</evidence>
<dbReference type="PROSITE" id="PS01283">
    <property type="entry name" value="TBOX_1"/>
    <property type="match status" value="1"/>
</dbReference>
<dbReference type="GO" id="GO:0010975">
    <property type="term" value="P:regulation of neuron projection development"/>
    <property type="evidence" value="ECO:0007669"/>
    <property type="project" value="TreeGrafter"/>
</dbReference>
<dbReference type="GO" id="GO:0046872">
    <property type="term" value="F:metal ion binding"/>
    <property type="evidence" value="ECO:0007669"/>
    <property type="project" value="UniProtKB-KW"/>
</dbReference>
<evidence type="ECO:0000259" key="20">
    <source>
        <dbReference type="PROSITE" id="PS50252"/>
    </source>
</evidence>
<evidence type="ECO:0000256" key="8">
    <source>
        <dbReference type="ARBA" id="ARBA00022723"/>
    </source>
</evidence>
<feature type="domain" description="MPN" evidence="19">
    <location>
        <begin position="31"/>
        <end position="164"/>
    </location>
</feature>
<dbReference type="PRINTS" id="PR00937">
    <property type="entry name" value="TBOX"/>
</dbReference>
<keyword evidence="11" id="KW-0862">Zinc</keyword>
<dbReference type="InterPro" id="IPR037518">
    <property type="entry name" value="MPN"/>
</dbReference>
<dbReference type="PROSITE" id="PS50249">
    <property type="entry name" value="MPN"/>
    <property type="match status" value="1"/>
</dbReference>
<dbReference type="FunFam" id="3.40.140.10:FF:000203">
    <property type="entry name" value="COP9 signalosome complex subunit 5"/>
    <property type="match status" value="1"/>
</dbReference>
<feature type="region of interest" description="Disordered" evidence="18">
    <location>
        <begin position="852"/>
        <end position="888"/>
    </location>
</feature>
<sequence>MDRLLRLGGGMPGLGQGPPTDAPAVDTAEQVYISSLALLKMLKHGRAGVPMEVMGLMLGEFVDDYTVRVIDVFAMPQSGTGVSVEAVDPVFQAKMLDMLKQTGRPEMVVGWYHSHPGFGCWLSGVDINTQQSFEALSERAVAVVVDPIQSVKGKALIHGLNRHYYSITINYRKNELEQKTIDDGISYHIARARVFQMLLNLHKKSWMEGLTLQDYSEHCKLNETIVKEMLELAKNYNKAVEEEDKMTPEQLAIKNVGKQDPKRHLEEHVDVLMTSNIVQCLAAMLDTDNLAEQKAHALALHYARALISETLARRNARLEREMHLHALANNVDTDFANVDASLLVTGDQPSPASRATPGSEATLKKLSTGMTNLSHVLAGCREEDTGALSPSRDPVFDGSDASACYLSEPSRTRAAPASSESMFSYAGQHGPALPAFSIASPSHFMTHHPVIATGPYSALLSSAPRQGYPSASYPYAQPYGHAYPLSSAQTGLAPGKAQVYLCNRPLWLKFHRHQTEMIITKQGRRMFPFLSFNISGLQPSSHYNVFVDVIVADPNHWRFQGGKWVPCGKADTNVTGNRVYMHPDSPNTGAHWMRQEISFGKLKLTNNKGASNNTGQMVVLQSLHKYQPRVHLVEVSEDGTEDSSQSERVTTFTFPETQFIAVTAYQNTDITQLKIDHNPFAKGFRDNYDTVYTGCDSDRLTPSPADSPRSHLIPRYAMAASLFQDQFVTNYPKPCFSSSGPGPGAERALPFSSSMVTSQHAEESAASSAQRCLVNRLDFPAPYDAAGATDFSGNAALLSYTSTGGKGLPLPGTGYYAHQAGWECQSAPQYCSKSVTGLPAWLSETGFDGGAEKDANALGIPENPKDKDPADGSWEDTPSSIKSIDSSDSGIFEQPSAVKFYQISVAHIGASTFSHVVHSRATRAASRERQLYAKGARVREGRGESARVADRPALASVDAHLREHIVHRTRPNAPWRRAAREWTSRTEQRKRSPCCPRLAVCGLNGEVMRVFAHSRVLVGRHGEEASRCCTYRAHFTHHAPRCAPSDQARNSRQRTEKLHDADSLISLLIGGRGVGVCQKQLERTVERRLRTESLETERAPAAGQGSMQRRVPDSSSFNCQVGTRPSGSSKRLVNGHARRIHHGENDGSF</sequence>
<dbReference type="SMART" id="SM00232">
    <property type="entry name" value="JAB_MPN"/>
    <property type="match status" value="1"/>
</dbReference>
<keyword evidence="13" id="KW-0482">Metalloprotease</keyword>
<comment type="subcellular location">
    <subcellularLocation>
        <location evidence="3">Cytoplasm</location>
    </subcellularLocation>
    <subcellularLocation>
        <location evidence="2 17">Nucleus</location>
    </subcellularLocation>
</comment>
<evidence type="ECO:0000256" key="17">
    <source>
        <dbReference type="PROSITE-ProRule" id="PRU00201"/>
    </source>
</evidence>
<dbReference type="GO" id="GO:0000978">
    <property type="term" value="F:RNA polymerase II cis-regulatory region sequence-specific DNA binding"/>
    <property type="evidence" value="ECO:0007669"/>
    <property type="project" value="InterPro"/>
</dbReference>
<dbReference type="Pfam" id="PF16176">
    <property type="entry name" value="T-box_assoc"/>
    <property type="match status" value="1"/>
</dbReference>
<dbReference type="SUPFAM" id="SSF49417">
    <property type="entry name" value="p53-like transcription factors"/>
    <property type="match status" value="1"/>
</dbReference>
<comment type="caution">
    <text evidence="21">The sequence shown here is derived from an EMBL/GenBank/DDBJ whole genome shotgun (WGS) entry which is preliminary data.</text>
</comment>
<dbReference type="PANTHER" id="PTHR11267">
    <property type="entry name" value="T-BOX PROTEIN-RELATED"/>
    <property type="match status" value="1"/>
</dbReference>
<dbReference type="InterPro" id="IPR046360">
    <property type="entry name" value="T-box_DNA-bd"/>
</dbReference>
<dbReference type="GO" id="GO:0005737">
    <property type="term" value="C:cytoplasm"/>
    <property type="evidence" value="ECO:0007669"/>
    <property type="project" value="UniProtKB-SubCell"/>
</dbReference>
<keyword evidence="16 17" id="KW-0539">Nucleus</keyword>
<evidence type="ECO:0000256" key="5">
    <source>
        <dbReference type="ARBA" id="ARBA00014880"/>
    </source>
</evidence>
<protein>
    <recommendedName>
        <fullName evidence="5">COP9 signalosome complex subunit 5</fullName>
    </recommendedName>
</protein>
<evidence type="ECO:0000256" key="10">
    <source>
        <dbReference type="ARBA" id="ARBA00022801"/>
    </source>
</evidence>
<dbReference type="PANTHER" id="PTHR11267:SF88">
    <property type="entry name" value="T-BOX BRAIN PROTEIN 1"/>
    <property type="match status" value="1"/>
</dbReference>
<dbReference type="Pfam" id="PF00907">
    <property type="entry name" value="T-box"/>
    <property type="match status" value="1"/>
</dbReference>
<reference evidence="21" key="1">
    <citation type="submission" date="2023-03" db="EMBL/GenBank/DDBJ databases">
        <title>Electrophorus voltai genome.</title>
        <authorList>
            <person name="Bian C."/>
        </authorList>
    </citation>
    <scope>NUCLEOTIDE SEQUENCE</scope>
    <source>
        <strain evidence="21">CB-2022</strain>
        <tissue evidence="21">Muscle</tissue>
    </source>
</reference>
<evidence type="ECO:0000256" key="12">
    <source>
        <dbReference type="ARBA" id="ARBA00023015"/>
    </source>
</evidence>
<dbReference type="Gene3D" id="2.60.40.820">
    <property type="entry name" value="Transcription factor, T-box"/>
    <property type="match status" value="1"/>
</dbReference>
<comment type="similarity">
    <text evidence="4">Belongs to the peptidase M67A family. CSN5 subfamily.</text>
</comment>
<dbReference type="GO" id="GO:0009653">
    <property type="term" value="P:anatomical structure morphogenesis"/>
    <property type="evidence" value="ECO:0007669"/>
    <property type="project" value="UniProtKB-ARBA"/>
</dbReference>
<evidence type="ECO:0000256" key="1">
    <source>
        <dbReference type="ARBA" id="ARBA00001968"/>
    </source>
</evidence>
<evidence type="ECO:0000256" key="14">
    <source>
        <dbReference type="ARBA" id="ARBA00023125"/>
    </source>
</evidence>
<accession>A0AAD8ZUW7</accession>
<keyword evidence="6" id="KW-0963">Cytoplasm</keyword>
<feature type="compositionally biased region" description="Low complexity" evidence="18">
    <location>
        <begin position="879"/>
        <end position="888"/>
    </location>
</feature>
<keyword evidence="9" id="KW-0736">Signalosome</keyword>
<dbReference type="Gene3D" id="3.40.140.10">
    <property type="entry name" value="Cytidine Deaminase, domain 2"/>
    <property type="match status" value="1"/>
</dbReference>
<dbReference type="SMART" id="SM00425">
    <property type="entry name" value="TBOX"/>
    <property type="match status" value="1"/>
</dbReference>
<keyword evidence="7" id="KW-0645">Protease</keyword>
<dbReference type="Proteomes" id="UP001239994">
    <property type="component" value="Unassembled WGS sequence"/>
</dbReference>
<dbReference type="Pfam" id="PF01398">
    <property type="entry name" value="JAB"/>
    <property type="match status" value="1"/>
</dbReference>
<evidence type="ECO:0000256" key="2">
    <source>
        <dbReference type="ARBA" id="ARBA00004123"/>
    </source>
</evidence>
<evidence type="ECO:0000256" key="3">
    <source>
        <dbReference type="ARBA" id="ARBA00004496"/>
    </source>
</evidence>
<dbReference type="PROSITE" id="PS01264">
    <property type="entry name" value="TBOX_2"/>
    <property type="match status" value="1"/>
</dbReference>
<evidence type="ECO:0000313" key="22">
    <source>
        <dbReference type="Proteomes" id="UP001239994"/>
    </source>
</evidence>
<dbReference type="AlphaFoldDB" id="A0AAD8ZUW7"/>
<dbReference type="EMBL" id="JAROKS010000002">
    <property type="protein sequence ID" value="KAK1805799.1"/>
    <property type="molecule type" value="Genomic_DNA"/>
</dbReference>
<evidence type="ECO:0000256" key="11">
    <source>
        <dbReference type="ARBA" id="ARBA00022833"/>
    </source>
</evidence>
<keyword evidence="10" id="KW-0378">Hydrolase</keyword>
<keyword evidence="8" id="KW-0479">Metal-binding</keyword>
<name>A0AAD8ZUW7_9TELE</name>
<feature type="domain" description="T-box" evidence="20">
    <location>
        <begin position="501"/>
        <end position="686"/>
    </location>
</feature>
<dbReference type="GO" id="GO:0008180">
    <property type="term" value="C:COP9 signalosome"/>
    <property type="evidence" value="ECO:0007669"/>
    <property type="project" value="UniProtKB-KW"/>
</dbReference>
<dbReference type="SUPFAM" id="SSF102712">
    <property type="entry name" value="JAB1/MPN domain"/>
    <property type="match status" value="1"/>
</dbReference>